<comment type="similarity">
    <text evidence="1">Belongs to the bacterial solute-binding protein 1 family.</text>
</comment>
<feature type="signal peptide" evidence="4">
    <location>
        <begin position="1"/>
        <end position="31"/>
    </location>
</feature>
<name>A0A7G9G151_9FIRM</name>
<accession>A0A7G9G151</accession>
<proteinExistence type="inferred from homology"/>
<evidence type="ECO:0000313" key="6">
    <source>
        <dbReference type="Proteomes" id="UP000515823"/>
    </source>
</evidence>
<protein>
    <submittedName>
        <fullName evidence="5">Extracellular solute-binding protein</fullName>
    </submittedName>
</protein>
<dbReference type="AlphaFoldDB" id="A0A7G9G151"/>
<dbReference type="PANTHER" id="PTHR30061:SF50">
    <property type="entry name" value="MALTOSE_MALTODEXTRIN-BINDING PERIPLASMIC PROTEIN"/>
    <property type="match status" value="1"/>
</dbReference>
<dbReference type="KEGG" id="qdo:H9Q78_08595"/>
<evidence type="ECO:0000256" key="4">
    <source>
        <dbReference type="SAM" id="SignalP"/>
    </source>
</evidence>
<dbReference type="PANTHER" id="PTHR30061">
    <property type="entry name" value="MALTOSE-BINDING PERIPLASMIC PROTEIN"/>
    <property type="match status" value="1"/>
</dbReference>
<dbReference type="GO" id="GO:1901982">
    <property type="term" value="F:maltose binding"/>
    <property type="evidence" value="ECO:0007669"/>
    <property type="project" value="TreeGrafter"/>
</dbReference>
<evidence type="ECO:0000256" key="3">
    <source>
        <dbReference type="ARBA" id="ARBA00022729"/>
    </source>
</evidence>
<gene>
    <name evidence="5" type="ORF">H9Q78_08595</name>
</gene>
<reference evidence="5 6" key="1">
    <citation type="submission" date="2020-08" db="EMBL/GenBank/DDBJ databases">
        <authorList>
            <person name="Liu C."/>
            <person name="Sun Q."/>
        </authorList>
    </citation>
    <scope>NUCLEOTIDE SEQUENCE [LARGE SCALE GENOMIC DNA]</scope>
    <source>
        <strain evidence="5 6">NSJ-38</strain>
    </source>
</reference>
<evidence type="ECO:0000256" key="2">
    <source>
        <dbReference type="ARBA" id="ARBA00022448"/>
    </source>
</evidence>
<feature type="chain" id="PRO_5038840986" evidence="4">
    <location>
        <begin position="32"/>
        <end position="495"/>
    </location>
</feature>
<dbReference type="GO" id="GO:0055052">
    <property type="term" value="C:ATP-binding cassette (ABC) transporter complex, substrate-binding subunit-containing"/>
    <property type="evidence" value="ECO:0007669"/>
    <property type="project" value="TreeGrafter"/>
</dbReference>
<dbReference type="InterPro" id="IPR006059">
    <property type="entry name" value="SBP"/>
</dbReference>
<dbReference type="PROSITE" id="PS51257">
    <property type="entry name" value="PROKAR_LIPOPROTEIN"/>
    <property type="match status" value="1"/>
</dbReference>
<keyword evidence="2" id="KW-0813">Transport</keyword>
<keyword evidence="3 4" id="KW-0732">Signal</keyword>
<dbReference type="GO" id="GO:0015768">
    <property type="term" value="P:maltose transport"/>
    <property type="evidence" value="ECO:0007669"/>
    <property type="project" value="TreeGrafter"/>
</dbReference>
<dbReference type="Pfam" id="PF13416">
    <property type="entry name" value="SBP_bac_8"/>
    <property type="match status" value="1"/>
</dbReference>
<dbReference type="Proteomes" id="UP000515823">
    <property type="component" value="Chromosome"/>
</dbReference>
<dbReference type="SUPFAM" id="SSF53850">
    <property type="entry name" value="Periplasmic binding protein-like II"/>
    <property type="match status" value="1"/>
</dbReference>
<dbReference type="Gene3D" id="3.40.190.10">
    <property type="entry name" value="Periplasmic binding protein-like II"/>
    <property type="match status" value="1"/>
</dbReference>
<dbReference type="GO" id="GO:0042956">
    <property type="term" value="P:maltodextrin transmembrane transport"/>
    <property type="evidence" value="ECO:0007669"/>
    <property type="project" value="TreeGrafter"/>
</dbReference>
<dbReference type="RefSeq" id="WP_249300996.1">
    <property type="nucleotide sequence ID" value="NZ_CP060634.1"/>
</dbReference>
<keyword evidence="6" id="KW-1185">Reference proteome</keyword>
<evidence type="ECO:0000313" key="5">
    <source>
        <dbReference type="EMBL" id="QNM04533.1"/>
    </source>
</evidence>
<dbReference type="EMBL" id="CP060634">
    <property type="protein sequence ID" value="QNM04533.1"/>
    <property type="molecule type" value="Genomic_DNA"/>
</dbReference>
<organism evidence="5 6">
    <name type="scientific">Qiania dongpingensis</name>
    <dbReference type="NCBI Taxonomy" id="2763669"/>
    <lineage>
        <taxon>Bacteria</taxon>
        <taxon>Bacillati</taxon>
        <taxon>Bacillota</taxon>
        <taxon>Clostridia</taxon>
        <taxon>Lachnospirales</taxon>
        <taxon>Lachnospiraceae</taxon>
        <taxon>Qiania</taxon>
    </lineage>
</organism>
<evidence type="ECO:0000256" key="1">
    <source>
        <dbReference type="ARBA" id="ARBA00008520"/>
    </source>
</evidence>
<sequence>MRRIQKKKAWIRAAAAGMAVMLLGLSGCGTAPKESKQSKDSPVAITVWHYYNGVQQAAFDNLVEEFNRTVGQEKGIHVEGHSQGDVNQLETNVLAALNKEVGSGDAPNIFSSYADTAYAVQKMGCLADISKYMGEDEFDSYVDSYIEEGRIGSGEELYIFPVAKSSEVFMLNKEDWEKFAKATGADMSQLSTIEGVTKTAEDYYNWTDSLTPDVPNDGHAFYGRDAMANYFIVGSMQLGTEIFQVKDGKVTYNVDRDVMKKIWDNYYVPFIKGYFSAYGRFRSDDVKIGEIISFTGSITSATYFPDTVELENGETYPIGYVVMPAPQFEGGEPYAVQQGAGMVVTKSDEAKEKASVEFLKWFTEEQNSYDFGCSSGYMPVKKDAYDKDKLDDTIREHNIDVSDKTYDSLIIGFDTVTENKMYTNKAFDGGSAARKVLEYNLSDKAAADREQVKAELEAGKTLEEAAAPFITEEAFDAWYESLKAGLDAAAEEPAQ</sequence>